<name>A0A2D6YMA5_9DELT</name>
<dbReference type="AlphaFoldDB" id="A0A2D6YMA5"/>
<evidence type="ECO:0000313" key="1">
    <source>
        <dbReference type="EMBL" id="MAH64299.1"/>
    </source>
</evidence>
<gene>
    <name evidence="1" type="ORF">CMN54_12815</name>
</gene>
<proteinExistence type="predicted"/>
<protein>
    <submittedName>
        <fullName evidence="1">Uncharacterized protein</fullName>
    </submittedName>
</protein>
<reference evidence="2" key="1">
    <citation type="submission" date="2017-09" db="EMBL/GenBank/DDBJ databases">
        <title>The Reconstruction of 2,631 Draft Metagenome-Assembled Genomes from the Global Oceans.</title>
        <authorList>
            <person name="Tully B.J."/>
            <person name="Graham E.D."/>
            <person name="Heidelberg J.F."/>
        </authorList>
    </citation>
    <scope>NUCLEOTIDE SEQUENCE [LARGE SCALE GENOMIC DNA]</scope>
</reference>
<accession>A0A2D6YMA5</accession>
<organism evidence="1 2">
    <name type="scientific">SAR324 cluster bacterium</name>
    <dbReference type="NCBI Taxonomy" id="2024889"/>
    <lineage>
        <taxon>Bacteria</taxon>
        <taxon>Deltaproteobacteria</taxon>
        <taxon>SAR324 cluster</taxon>
    </lineage>
</organism>
<evidence type="ECO:0000313" key="2">
    <source>
        <dbReference type="Proteomes" id="UP000226525"/>
    </source>
</evidence>
<dbReference type="Proteomes" id="UP000226525">
    <property type="component" value="Unassembled WGS sequence"/>
</dbReference>
<dbReference type="EMBL" id="NZEX01000152">
    <property type="protein sequence ID" value="MAH64299.1"/>
    <property type="molecule type" value="Genomic_DNA"/>
</dbReference>
<comment type="caution">
    <text evidence="1">The sequence shown here is derived from an EMBL/GenBank/DDBJ whole genome shotgun (WGS) entry which is preliminary data.</text>
</comment>
<sequence>MLTFLLIPGFCPAITCDELQSPTQVRVFLERSKDSNPILRRNVSTTLEISPCEKEACNSKNRKEQQKEVLHLLRLDDNSRVHFLKGSRSSQCLIQRGERLLGCAACSELANEACRSYPDSSITRLQGTNIDSRDFSLLKSESNTYSCDELEKNPGFFKLEIGISGAEYDQVIAFFDETREIPVTLNFFTDGILRKVYRTFPKYYLQIDKQWISTVLRVRSTRGNEKAFVAETLVYIQRDGNKYNLYLDPKNDPRLKNMSPSNLFITN</sequence>